<evidence type="ECO:0000256" key="5">
    <source>
        <dbReference type="ARBA" id="ARBA00023136"/>
    </source>
</evidence>
<evidence type="ECO:0000256" key="6">
    <source>
        <dbReference type="PROSITE-ProRule" id="PRU00205"/>
    </source>
</evidence>
<dbReference type="InterPro" id="IPR016439">
    <property type="entry name" value="Lag1/Lac1-like"/>
</dbReference>
<dbReference type="AlphaFoldDB" id="A0A0G2F3R5"/>
<dbReference type="InterPro" id="IPR006634">
    <property type="entry name" value="TLC-dom"/>
</dbReference>
<evidence type="ECO:0000313" key="11">
    <source>
        <dbReference type="Proteomes" id="UP000034680"/>
    </source>
</evidence>
<feature type="transmembrane region" description="Helical" evidence="8">
    <location>
        <begin position="371"/>
        <end position="396"/>
    </location>
</feature>
<feature type="transmembrane region" description="Helical" evidence="8">
    <location>
        <begin position="296"/>
        <end position="320"/>
    </location>
</feature>
<feature type="transmembrane region" description="Helical" evidence="8">
    <location>
        <begin position="169"/>
        <end position="187"/>
    </location>
</feature>
<dbReference type="SMART" id="SM00724">
    <property type="entry name" value="TLC"/>
    <property type="match status" value="1"/>
</dbReference>
<feature type="compositionally biased region" description="Low complexity" evidence="7">
    <location>
        <begin position="14"/>
        <end position="29"/>
    </location>
</feature>
<evidence type="ECO:0000256" key="1">
    <source>
        <dbReference type="ARBA" id="ARBA00004141"/>
    </source>
</evidence>
<evidence type="ECO:0000313" key="10">
    <source>
        <dbReference type="EMBL" id="KKY29392.1"/>
    </source>
</evidence>
<comment type="caution">
    <text evidence="10">The sequence shown here is derived from an EMBL/GenBank/DDBJ whole genome shotgun (WGS) entry which is preliminary data.</text>
</comment>
<evidence type="ECO:0000259" key="9">
    <source>
        <dbReference type="PROSITE" id="PS50922"/>
    </source>
</evidence>
<dbReference type="STRING" id="1214573.A0A0G2F3R5"/>
<dbReference type="PROSITE" id="PS50922">
    <property type="entry name" value="TLC"/>
    <property type="match status" value="1"/>
</dbReference>
<accession>A0A0G2F3R5</accession>
<evidence type="ECO:0000256" key="3">
    <source>
        <dbReference type="ARBA" id="ARBA00022692"/>
    </source>
</evidence>
<name>A0A0G2F3R5_9PEZI</name>
<dbReference type="EMBL" id="LCUC01000820">
    <property type="protein sequence ID" value="KKY29392.1"/>
    <property type="molecule type" value="Genomic_DNA"/>
</dbReference>
<evidence type="ECO:0000256" key="4">
    <source>
        <dbReference type="ARBA" id="ARBA00022989"/>
    </source>
</evidence>
<evidence type="ECO:0000256" key="2">
    <source>
        <dbReference type="ARBA" id="ARBA00009808"/>
    </source>
</evidence>
<proteinExistence type="inferred from homology"/>
<dbReference type="GO" id="GO:0050291">
    <property type="term" value="F:sphingosine N-acyltransferase activity"/>
    <property type="evidence" value="ECO:0007669"/>
    <property type="project" value="InterPro"/>
</dbReference>
<dbReference type="GO" id="GO:0016020">
    <property type="term" value="C:membrane"/>
    <property type="evidence" value="ECO:0007669"/>
    <property type="project" value="UniProtKB-SubCell"/>
</dbReference>
<keyword evidence="5 6" id="KW-0472">Membrane</keyword>
<reference evidence="10 11" key="1">
    <citation type="submission" date="2015-05" db="EMBL/GenBank/DDBJ databases">
        <title>Distinctive expansion of gene families associated with plant cell wall degradation and secondary metabolism in the genomes of grapevine trunk pathogens.</title>
        <authorList>
            <person name="Lawrence D.P."/>
            <person name="Travadon R."/>
            <person name="Rolshausen P.E."/>
            <person name="Baumgartner K."/>
        </authorList>
    </citation>
    <scope>NUCLEOTIDE SEQUENCE [LARGE SCALE GENOMIC DNA]</scope>
    <source>
        <strain evidence="10">DA912</strain>
    </source>
</reference>
<keyword evidence="11" id="KW-1185">Reference proteome</keyword>
<feature type="transmembrane region" description="Helical" evidence="8">
    <location>
        <begin position="78"/>
        <end position="95"/>
    </location>
</feature>
<evidence type="ECO:0000256" key="7">
    <source>
        <dbReference type="SAM" id="MobiDB-lite"/>
    </source>
</evidence>
<keyword evidence="4 8" id="KW-1133">Transmembrane helix</keyword>
<sequence length="481" mass="55127">MSSESANVACTEGLRLPSSDSPRPTSSSLKRNYSGKKEAMNGPLYRQTVNHTVLVRRLKRKGDGPSKQLARWFVENQIGFSFNLLALLFCAHYLLPKSQSYTAKFVRLQYYNANSGKYGAGFDDSYFVAFAVVLLTGLRAATMEYGLAPFAKYMGISKKKEVTRFAEQAWLVLYCTTFWSLGFYIYYTSPYWLDLKQLWATWPNRELGGLHKTYILAQLGFWLQQIFVINIEERRKDHWQMLSHHFITIALIIGSYRYHHNAVGNLILVLFDLGDILLSGAKCLKYMGFTNACDVGFGLFMLAWFVCRHIFMNMVCWSIYEHVPYTMTYGCFKGNQDNLQGPFEQPEGYSFYLQPFLASDGLLCHNDTIRWTFLTLLLSLQTICIVWFAMIVNVAVRVIRGAGADDTRSDDEGDEEEEEEFVYEEAQAMEEDVGVEEIDLKIWERRSGVKRTTSNATAVSLPGHSDRKELLNRIGCEKQID</sequence>
<organism evidence="10 11">
    <name type="scientific">Diaporthe ampelina</name>
    <dbReference type="NCBI Taxonomy" id="1214573"/>
    <lineage>
        <taxon>Eukaryota</taxon>
        <taxon>Fungi</taxon>
        <taxon>Dikarya</taxon>
        <taxon>Ascomycota</taxon>
        <taxon>Pezizomycotina</taxon>
        <taxon>Sordariomycetes</taxon>
        <taxon>Sordariomycetidae</taxon>
        <taxon>Diaporthales</taxon>
        <taxon>Diaporthaceae</taxon>
        <taxon>Diaporthe</taxon>
    </lineage>
</organism>
<dbReference type="GO" id="GO:0046513">
    <property type="term" value="P:ceramide biosynthetic process"/>
    <property type="evidence" value="ECO:0007669"/>
    <property type="project" value="InterPro"/>
</dbReference>
<dbReference type="PANTHER" id="PTHR12560:SF0">
    <property type="entry name" value="LD18904P"/>
    <property type="match status" value="1"/>
</dbReference>
<protein>
    <submittedName>
        <fullName evidence="10">Putative longevity-assurance protein</fullName>
    </submittedName>
</protein>
<dbReference type="PANTHER" id="PTHR12560">
    <property type="entry name" value="LONGEVITY ASSURANCE FACTOR 1 LAG1"/>
    <property type="match status" value="1"/>
</dbReference>
<reference evidence="10 11" key="2">
    <citation type="submission" date="2015-05" db="EMBL/GenBank/DDBJ databases">
        <authorList>
            <person name="Morales-Cruz A."/>
            <person name="Amrine K.C."/>
            <person name="Cantu D."/>
        </authorList>
    </citation>
    <scope>NUCLEOTIDE SEQUENCE [LARGE SCALE GENOMIC DNA]</scope>
    <source>
        <strain evidence="10">DA912</strain>
    </source>
</reference>
<dbReference type="Pfam" id="PF03798">
    <property type="entry name" value="TRAM_LAG1_CLN8"/>
    <property type="match status" value="1"/>
</dbReference>
<feature type="domain" description="TLC" evidence="9">
    <location>
        <begin position="163"/>
        <end position="400"/>
    </location>
</feature>
<gene>
    <name evidence="10" type="ORF">UCDDA912_g10687</name>
</gene>
<feature type="transmembrane region" description="Helical" evidence="8">
    <location>
        <begin position="207"/>
        <end position="229"/>
    </location>
</feature>
<dbReference type="OrthoDB" id="537032at2759"/>
<comment type="similarity">
    <text evidence="2">Belongs to the sphingosine N-acyltransferase family.</text>
</comment>
<feature type="transmembrane region" description="Helical" evidence="8">
    <location>
        <begin position="126"/>
        <end position="148"/>
    </location>
</feature>
<feature type="region of interest" description="Disordered" evidence="7">
    <location>
        <begin position="1"/>
        <end position="36"/>
    </location>
</feature>
<comment type="subcellular location">
    <subcellularLocation>
        <location evidence="1">Membrane</location>
        <topology evidence="1">Multi-pass membrane protein</topology>
    </subcellularLocation>
</comment>
<dbReference type="Proteomes" id="UP000034680">
    <property type="component" value="Unassembled WGS sequence"/>
</dbReference>
<keyword evidence="3 6" id="KW-0812">Transmembrane</keyword>
<evidence type="ECO:0000256" key="8">
    <source>
        <dbReference type="SAM" id="Phobius"/>
    </source>
</evidence>